<keyword evidence="3" id="KW-1185">Reference proteome</keyword>
<dbReference type="Proteomes" id="UP000243081">
    <property type="component" value="Unassembled WGS sequence"/>
</dbReference>
<sequence>MTAAHVAPTPLELTDTRIMLMLGHVLWSWPSCTSCVARRACADDQCSSRLAIGKRYFQFYKELVGTYVDGGFEATRVFKTHEDLFAAIRILRANPSMTRKQLADAIAENQATPSSNMSAAIGLTVKVLTMIDSSSPRFFTSPGTLELGRFRTPWRDYVPFHDYIHDMFPACTQARSIGNGNSNDFADVKSTLRASKLKKKLRLTLRLTHDLRDHLQFDRKHRILDIFHLTTFLKEQFRLSKGLPNASNLKNDESLLPDSIDILPRQLILEILSSIQQILFPLSDRRSRRLLQSLIASAGFDPDAMRYESATVRRHDESTAMCYVYLAERLENPYEETRNPQPDGWLDRVLDRKSGRRHVMCITIAGFVVALLLGCGSLVTGIFQAVVAYLAWKYP</sequence>
<keyword evidence="1" id="KW-0812">Transmembrane</keyword>
<dbReference type="EMBL" id="LUKN01001506">
    <property type="protein sequence ID" value="OAR00816.1"/>
    <property type="molecule type" value="Genomic_DNA"/>
</dbReference>
<organism evidence="2 3">
    <name type="scientific">Cordyceps confragosa</name>
    <name type="common">Lecanicillium lecanii</name>
    <dbReference type="NCBI Taxonomy" id="2714763"/>
    <lineage>
        <taxon>Eukaryota</taxon>
        <taxon>Fungi</taxon>
        <taxon>Dikarya</taxon>
        <taxon>Ascomycota</taxon>
        <taxon>Pezizomycotina</taxon>
        <taxon>Sordariomycetes</taxon>
        <taxon>Hypocreomycetidae</taxon>
        <taxon>Hypocreales</taxon>
        <taxon>Cordycipitaceae</taxon>
        <taxon>Akanthomyces</taxon>
    </lineage>
</organism>
<evidence type="ECO:0000313" key="3">
    <source>
        <dbReference type="Proteomes" id="UP000243081"/>
    </source>
</evidence>
<keyword evidence="1" id="KW-1133">Transmembrane helix</keyword>
<gene>
    <name evidence="2" type="ORF">LLEC1_04838</name>
</gene>
<dbReference type="OrthoDB" id="5428890at2759"/>
<evidence type="ECO:0000313" key="2">
    <source>
        <dbReference type="EMBL" id="OAR00816.1"/>
    </source>
</evidence>
<reference evidence="2 3" key="1">
    <citation type="submission" date="2016-03" db="EMBL/GenBank/DDBJ databases">
        <title>Fine-scale spatial genetic structure of a fungal parasite of coffee scale insects.</title>
        <authorList>
            <person name="Jackson D."/>
            <person name="Zemenick K.A."/>
            <person name="Malloure B."/>
            <person name="Quandt C.A."/>
            <person name="James T.Y."/>
        </authorList>
    </citation>
    <scope>NUCLEOTIDE SEQUENCE [LARGE SCALE GENOMIC DNA]</scope>
    <source>
        <strain evidence="2 3">UM487</strain>
    </source>
</reference>
<comment type="caution">
    <text evidence="2">The sequence shown here is derived from an EMBL/GenBank/DDBJ whole genome shotgun (WGS) entry which is preliminary data.</text>
</comment>
<protein>
    <submittedName>
        <fullName evidence="2">Uncharacterized protein</fullName>
    </submittedName>
</protein>
<proteinExistence type="predicted"/>
<name>A0A179IDT8_CORDF</name>
<accession>A0A179IDT8</accession>
<keyword evidence="1" id="KW-0472">Membrane</keyword>
<feature type="transmembrane region" description="Helical" evidence="1">
    <location>
        <begin position="359"/>
        <end position="392"/>
    </location>
</feature>
<dbReference type="AlphaFoldDB" id="A0A179IDT8"/>
<evidence type="ECO:0000256" key="1">
    <source>
        <dbReference type="SAM" id="Phobius"/>
    </source>
</evidence>
<dbReference type="OMA" id="EVYHYTS"/>